<gene>
    <name evidence="1" type="ORF">E2C01_060883</name>
</gene>
<keyword evidence="2" id="KW-1185">Reference proteome</keyword>
<reference evidence="1 2" key="1">
    <citation type="submission" date="2019-05" db="EMBL/GenBank/DDBJ databases">
        <title>Another draft genome of Portunus trituberculatus and its Hox gene families provides insights of decapod evolution.</title>
        <authorList>
            <person name="Jeong J.-H."/>
            <person name="Song I."/>
            <person name="Kim S."/>
            <person name="Choi T."/>
            <person name="Kim D."/>
            <person name="Ryu S."/>
            <person name="Kim W."/>
        </authorList>
    </citation>
    <scope>NUCLEOTIDE SEQUENCE [LARGE SCALE GENOMIC DNA]</scope>
    <source>
        <tissue evidence="1">Muscle</tissue>
    </source>
</reference>
<accession>A0A5B7H2D8</accession>
<dbReference type="AlphaFoldDB" id="A0A5B7H2D8"/>
<comment type="caution">
    <text evidence="1">The sequence shown here is derived from an EMBL/GenBank/DDBJ whole genome shotgun (WGS) entry which is preliminary data.</text>
</comment>
<evidence type="ECO:0000313" key="1">
    <source>
        <dbReference type="EMBL" id="MPC66731.1"/>
    </source>
</evidence>
<protein>
    <submittedName>
        <fullName evidence="1">Uncharacterized protein</fullName>
    </submittedName>
</protein>
<organism evidence="1 2">
    <name type="scientific">Portunus trituberculatus</name>
    <name type="common">Swimming crab</name>
    <name type="synonym">Neptunus trituberculatus</name>
    <dbReference type="NCBI Taxonomy" id="210409"/>
    <lineage>
        <taxon>Eukaryota</taxon>
        <taxon>Metazoa</taxon>
        <taxon>Ecdysozoa</taxon>
        <taxon>Arthropoda</taxon>
        <taxon>Crustacea</taxon>
        <taxon>Multicrustacea</taxon>
        <taxon>Malacostraca</taxon>
        <taxon>Eumalacostraca</taxon>
        <taxon>Eucarida</taxon>
        <taxon>Decapoda</taxon>
        <taxon>Pleocyemata</taxon>
        <taxon>Brachyura</taxon>
        <taxon>Eubrachyura</taxon>
        <taxon>Portunoidea</taxon>
        <taxon>Portunidae</taxon>
        <taxon>Portuninae</taxon>
        <taxon>Portunus</taxon>
    </lineage>
</organism>
<sequence length="143" mass="16253">MYVVDLLQVKAIYTVLNDTCRDLTYVTTNFQAWRKEAYFGRLRPSFSQVKKAILQRSDFRRHSSPPKAMLLGCSMRSRPAPGTPLVEHGPWSFTTMVVRPSAAPARRPPIAAHTRESRGRVFLRLSLFLSQWATRGMEGQALS</sequence>
<dbReference type="Proteomes" id="UP000324222">
    <property type="component" value="Unassembled WGS sequence"/>
</dbReference>
<name>A0A5B7H2D8_PORTR</name>
<dbReference type="EMBL" id="VSRR010025180">
    <property type="protein sequence ID" value="MPC66731.1"/>
    <property type="molecule type" value="Genomic_DNA"/>
</dbReference>
<proteinExistence type="predicted"/>
<evidence type="ECO:0000313" key="2">
    <source>
        <dbReference type="Proteomes" id="UP000324222"/>
    </source>
</evidence>